<dbReference type="PROSITE" id="PS50112">
    <property type="entry name" value="PAS"/>
    <property type="match status" value="1"/>
</dbReference>
<proteinExistence type="predicted"/>
<dbReference type="InterPro" id="IPR003018">
    <property type="entry name" value="GAF"/>
</dbReference>
<evidence type="ECO:0000313" key="11">
    <source>
        <dbReference type="Proteomes" id="UP000664122"/>
    </source>
</evidence>
<gene>
    <name evidence="10" type="ORF">J1C48_12780</name>
</gene>
<accession>A0A939JXK3</accession>
<evidence type="ECO:0000256" key="7">
    <source>
        <dbReference type="ARBA" id="ARBA00022777"/>
    </source>
</evidence>
<keyword evidence="11" id="KW-1185">Reference proteome</keyword>
<name>A0A939JXK3_9HYPH</name>
<keyword evidence="5" id="KW-0808">Transferase</keyword>
<dbReference type="PANTHER" id="PTHR41523:SF8">
    <property type="entry name" value="ETHYLENE RESPONSE SENSOR PROTEIN"/>
    <property type="match status" value="1"/>
</dbReference>
<dbReference type="Gene3D" id="3.30.450.40">
    <property type="match status" value="1"/>
</dbReference>
<comment type="catalytic activity">
    <reaction evidence="1">
        <text>ATP + protein L-histidine = ADP + protein N-phospho-L-histidine.</text>
        <dbReference type="EC" id="2.7.13.3"/>
    </reaction>
</comment>
<dbReference type="EC" id="2.7.13.3" evidence="2"/>
<protein>
    <recommendedName>
        <fullName evidence="3">Blue-light-activated histidine kinase</fullName>
        <ecNumber evidence="2">2.7.13.3</ecNumber>
    </recommendedName>
</protein>
<dbReference type="SMART" id="SM00065">
    <property type="entry name" value="GAF"/>
    <property type="match status" value="1"/>
</dbReference>
<evidence type="ECO:0000256" key="5">
    <source>
        <dbReference type="ARBA" id="ARBA00022679"/>
    </source>
</evidence>
<dbReference type="CDD" id="cd00130">
    <property type="entry name" value="PAS"/>
    <property type="match status" value="1"/>
</dbReference>
<evidence type="ECO:0000313" key="10">
    <source>
        <dbReference type="EMBL" id="MBO0663456.1"/>
    </source>
</evidence>
<dbReference type="InterPro" id="IPR000014">
    <property type="entry name" value="PAS"/>
</dbReference>
<evidence type="ECO:0000256" key="6">
    <source>
        <dbReference type="ARBA" id="ARBA00022741"/>
    </source>
</evidence>
<dbReference type="PANTHER" id="PTHR41523">
    <property type="entry name" value="TWO-COMPONENT SYSTEM SENSOR PROTEIN"/>
    <property type="match status" value="1"/>
</dbReference>
<keyword evidence="8" id="KW-0067">ATP-binding</keyword>
<dbReference type="Gene3D" id="3.30.565.10">
    <property type="entry name" value="Histidine kinase-like ATPase, C-terminal domain"/>
    <property type="match status" value="1"/>
</dbReference>
<evidence type="ECO:0000256" key="4">
    <source>
        <dbReference type="ARBA" id="ARBA00022553"/>
    </source>
</evidence>
<feature type="domain" description="PAS" evidence="9">
    <location>
        <begin position="181"/>
        <end position="219"/>
    </location>
</feature>
<dbReference type="InterPro" id="IPR011102">
    <property type="entry name" value="Sig_transdc_His_kinase_HWE"/>
</dbReference>
<evidence type="ECO:0000256" key="3">
    <source>
        <dbReference type="ARBA" id="ARBA00021740"/>
    </source>
</evidence>
<comment type="caution">
    <text evidence="10">The sequence shown here is derived from an EMBL/GenBank/DDBJ whole genome shotgun (WGS) entry which is preliminary data.</text>
</comment>
<dbReference type="Pfam" id="PF08448">
    <property type="entry name" value="PAS_4"/>
    <property type="match status" value="1"/>
</dbReference>
<organism evidence="10 11">
    <name type="scientific">Jiella flava</name>
    <dbReference type="NCBI Taxonomy" id="2816857"/>
    <lineage>
        <taxon>Bacteria</taxon>
        <taxon>Pseudomonadati</taxon>
        <taxon>Pseudomonadota</taxon>
        <taxon>Alphaproteobacteria</taxon>
        <taxon>Hyphomicrobiales</taxon>
        <taxon>Aurantimonadaceae</taxon>
        <taxon>Jiella</taxon>
    </lineage>
</organism>
<dbReference type="AlphaFoldDB" id="A0A939JXK3"/>
<evidence type="ECO:0000256" key="1">
    <source>
        <dbReference type="ARBA" id="ARBA00000085"/>
    </source>
</evidence>
<dbReference type="Gene3D" id="3.30.450.20">
    <property type="entry name" value="PAS domain"/>
    <property type="match status" value="1"/>
</dbReference>
<dbReference type="Pfam" id="PF01590">
    <property type="entry name" value="GAF"/>
    <property type="match status" value="1"/>
</dbReference>
<dbReference type="RefSeq" id="WP_207258227.1">
    <property type="nucleotide sequence ID" value="NZ_JAFMPP010000010.1"/>
</dbReference>
<dbReference type="EMBL" id="JAFMPP010000010">
    <property type="protein sequence ID" value="MBO0663456.1"/>
    <property type="molecule type" value="Genomic_DNA"/>
</dbReference>
<sequence>MSSIGHRVGDPERLDVLNECDLLYSATEAVFDRGVTLATTLLGAKVALLSLVDRDRQFFKAQAGLPEPYSETRQTPLSHSFCKHVVETGEVLLVQDARVHPLVAGNLAISDLGVIAYLGVPIAAESGHVLGSFCAIEGEPRDWSASDLETLSTIAKGMESEIQLRIEAKRRQQLQRVADANRARLALVLESTADGVVSVDRDGGVNYANRRAGEILAHTSGPLGALFANCFPTGESGEFTAMLAKTVETGTPQEALAYCAELDRWIEARGTPSGDEVTIFFRDVSDRQKAIASRQMMVRELHHQINNLLAVVRGMISMTARSTCDSAEMSRALQGRLISLARAHDLIRPAMTSDKPNYEDIFFDELLRILVEPYCRAGPGRFTLAGPSLRLGVNTTSHFALLIHELATNASEYGGLSQPAGKLAVSWRLVDETLEFSWQEFGCAGVVERPTDSGFGSQLIAFCVEKQLEGRLDRRWAPDGLRLTARLPLHVLRR</sequence>
<dbReference type="InterPro" id="IPR013656">
    <property type="entry name" value="PAS_4"/>
</dbReference>
<evidence type="ECO:0000259" key="9">
    <source>
        <dbReference type="PROSITE" id="PS50112"/>
    </source>
</evidence>
<evidence type="ECO:0000256" key="8">
    <source>
        <dbReference type="ARBA" id="ARBA00022840"/>
    </source>
</evidence>
<keyword evidence="7" id="KW-0418">Kinase</keyword>
<dbReference type="SMART" id="SM00911">
    <property type="entry name" value="HWE_HK"/>
    <property type="match status" value="1"/>
</dbReference>
<dbReference type="SMART" id="SM00091">
    <property type="entry name" value="PAS"/>
    <property type="match status" value="1"/>
</dbReference>
<dbReference type="Pfam" id="PF07536">
    <property type="entry name" value="HWE_HK"/>
    <property type="match status" value="1"/>
</dbReference>
<dbReference type="SUPFAM" id="SSF55781">
    <property type="entry name" value="GAF domain-like"/>
    <property type="match status" value="1"/>
</dbReference>
<dbReference type="GO" id="GO:0005524">
    <property type="term" value="F:ATP binding"/>
    <property type="evidence" value="ECO:0007669"/>
    <property type="project" value="UniProtKB-KW"/>
</dbReference>
<keyword evidence="6" id="KW-0547">Nucleotide-binding</keyword>
<evidence type="ECO:0000256" key="2">
    <source>
        <dbReference type="ARBA" id="ARBA00012438"/>
    </source>
</evidence>
<dbReference type="InterPro" id="IPR035965">
    <property type="entry name" value="PAS-like_dom_sf"/>
</dbReference>
<dbReference type="SUPFAM" id="SSF55785">
    <property type="entry name" value="PYP-like sensor domain (PAS domain)"/>
    <property type="match status" value="1"/>
</dbReference>
<keyword evidence="4" id="KW-0597">Phosphoprotein</keyword>
<dbReference type="InterPro" id="IPR036890">
    <property type="entry name" value="HATPase_C_sf"/>
</dbReference>
<dbReference type="Proteomes" id="UP000664122">
    <property type="component" value="Unassembled WGS sequence"/>
</dbReference>
<dbReference type="InterPro" id="IPR029016">
    <property type="entry name" value="GAF-like_dom_sf"/>
</dbReference>
<reference evidence="10" key="1">
    <citation type="submission" date="2021-03" db="EMBL/GenBank/DDBJ databases">
        <title>Whole genome sequence of Jiella sp. CQZ9-1.</title>
        <authorList>
            <person name="Tuo L."/>
        </authorList>
    </citation>
    <scope>NUCLEOTIDE SEQUENCE</scope>
    <source>
        <strain evidence="10">CQZ9-1</strain>
    </source>
</reference>
<dbReference type="GO" id="GO:0004673">
    <property type="term" value="F:protein histidine kinase activity"/>
    <property type="evidence" value="ECO:0007669"/>
    <property type="project" value="UniProtKB-EC"/>
</dbReference>